<dbReference type="InterPro" id="IPR025959">
    <property type="entry name" value="Winged_HTH_dom"/>
</dbReference>
<comment type="caution">
    <text evidence="3">The sequence shown here is derived from an EMBL/GenBank/DDBJ whole genome shotgun (WGS) entry which is preliminary data.</text>
</comment>
<gene>
    <name evidence="3" type="ORF">S01H1_46298</name>
</gene>
<proteinExistence type="predicted"/>
<dbReference type="SUPFAM" id="SSF46689">
    <property type="entry name" value="Homeodomain-like"/>
    <property type="match status" value="1"/>
</dbReference>
<feature type="compositionally biased region" description="Basic residues" evidence="1">
    <location>
        <begin position="123"/>
        <end position="132"/>
    </location>
</feature>
<feature type="domain" description="Winged helix-turn helix" evidence="2">
    <location>
        <begin position="62"/>
        <end position="119"/>
    </location>
</feature>
<reference evidence="3" key="1">
    <citation type="journal article" date="2014" name="Front. Microbiol.">
        <title>High frequency of phylogenetically diverse reductive dehalogenase-homologous genes in deep subseafloor sedimentary metagenomes.</title>
        <authorList>
            <person name="Kawai M."/>
            <person name="Futagami T."/>
            <person name="Toyoda A."/>
            <person name="Takaki Y."/>
            <person name="Nishi S."/>
            <person name="Hori S."/>
            <person name="Arai W."/>
            <person name="Tsubouchi T."/>
            <person name="Morono Y."/>
            <person name="Uchiyama I."/>
            <person name="Ito T."/>
            <person name="Fujiyama A."/>
            <person name="Inagaki F."/>
            <person name="Takami H."/>
        </authorList>
    </citation>
    <scope>NUCLEOTIDE SEQUENCE</scope>
    <source>
        <strain evidence="3">Expedition CK06-06</strain>
    </source>
</reference>
<organism evidence="3">
    <name type="scientific">marine sediment metagenome</name>
    <dbReference type="NCBI Taxonomy" id="412755"/>
    <lineage>
        <taxon>unclassified sequences</taxon>
        <taxon>metagenomes</taxon>
        <taxon>ecological metagenomes</taxon>
    </lineage>
</organism>
<dbReference type="InterPro" id="IPR009057">
    <property type="entry name" value="Homeodomain-like_sf"/>
</dbReference>
<sequence>MARLVGASPSSVNRWQDALQRDGMVGLKAKPHPGRRCRLSNRQKQRLETILRRGRRAAGYPTNLWTCPRVGEVVRRAFGVSYHPDHVWRLLRSLGWSCQKPERRAREGDERAIQHWRQQQWPRIKKRPTKWP</sequence>
<evidence type="ECO:0000313" key="3">
    <source>
        <dbReference type="EMBL" id="GAG06833.1"/>
    </source>
</evidence>
<dbReference type="EMBL" id="BARS01029643">
    <property type="protein sequence ID" value="GAG06833.1"/>
    <property type="molecule type" value="Genomic_DNA"/>
</dbReference>
<evidence type="ECO:0000256" key="1">
    <source>
        <dbReference type="SAM" id="MobiDB-lite"/>
    </source>
</evidence>
<feature type="compositionally biased region" description="Basic and acidic residues" evidence="1">
    <location>
        <begin position="103"/>
        <end position="113"/>
    </location>
</feature>
<protein>
    <recommendedName>
        <fullName evidence="2">Winged helix-turn helix domain-containing protein</fullName>
    </recommendedName>
</protein>
<evidence type="ECO:0000259" key="2">
    <source>
        <dbReference type="Pfam" id="PF13592"/>
    </source>
</evidence>
<accession>X0V2S9</accession>
<dbReference type="Pfam" id="PF13592">
    <property type="entry name" value="HTH_33"/>
    <property type="match status" value="1"/>
</dbReference>
<feature type="region of interest" description="Disordered" evidence="1">
    <location>
        <begin position="103"/>
        <end position="132"/>
    </location>
</feature>
<name>X0V2S9_9ZZZZ</name>
<dbReference type="AlphaFoldDB" id="X0V2S9"/>